<feature type="region of interest" description="Disordered" evidence="9">
    <location>
        <begin position="1576"/>
        <end position="1621"/>
    </location>
</feature>
<dbReference type="PANTHER" id="PTHR32170">
    <property type="entry name" value="PROTEASOME ACTIVATOR COMPLEX SUBUNIT 4"/>
    <property type="match status" value="1"/>
</dbReference>
<sequence>MEERESVLGFRPQKERIYNKLLPYAELIDDESTKAFGEIKGYLAKAVGLRDIKVGAAHWCGQLSRYIRLYGMKFSKEDHIALIKLLFELTTIPELEVSLVQKFACQLVGLLKKKELLTREDLVLPWKPLYELAEWVIYSRYEHLGLQFFPPNIDNVLKNLVKHCREYFPESATEEMLNEWRPLLCPFDVTNIKAVHYLEHFLPTNLPATKQHLGYMLWFDEMINLWDSYHNTPTWESGMVNLFSRLAHDNIGYIDWSPYVSKIFNRFLRSFNLPVGTQKVQVGRSNNTYDIESTVIWIVSMMGGPNNQLVQDHIDKLFKALQNFFHPSNYGTWNLKLSGLLMAFPKNFVKRLHRERYKKPSWDTHIPDNTKLTDQNVTDFVKSIAPVVSVAMFSKFGSHDSAIALRYLSNMRPEIVVPDLLEKMYPAMENLTEPHRLIACMICVVSVARPMLTAGRWYPEGRSHILPLLNLSLPGIDHNDFKKSVVTFQMISMFITLIPIVDCSEAVHLREDLSETERELCSATAQFEDFVLQFLDRVFLLIENSAQEHSHVETTRLNSEQTMVEMALTSTFTSVLQQCSAPIYQSALRRLFNFVSNSVYEIKVGGRFTSNLCRAAARVNPQAAVKTFLPLFCRNIKEHMDSHEGIEKEEHLDNGFLWNLQMLAQLVRCNGKVLLPYREDLLSVLSLTLHLKCIQGYELAGQLLRFVLRALTLHYPLDYKSIAESFDRPVTEYLAINDWAMPGDIYNLNVEWHIPSSEEISYAHAIINSLLGTELDIIAKIQEAPVEREELLQRLNVILECILGAGAVFPMWNGTAVELAELELESKVPLHRFDCCCKGSDLEVQFQAQNVRESVVGAMGKLLEHLLEKSEDDTKSLCKIIRIFETVLFFFGASKPDFDARWKSFHSVKEAVEDKLREKKKHLRPILVDRVVLQQELRMLHSNSRVFTELHKKILLQLYGLSLSRYGEVRKKAQAVLCSIHTNYAYSYRCILDDLAEKLVNSNTPEKQFKVRKKAQEVLFQSYANLPYSYRCMLDDLEVRLVTPTTPEHVFKGALYVIYGNGRYNLAAKRSWKVIGKLWPAIVQAQHFEKPSILKIVDDIVIKVSKGMESPAIRINTTSGCIAAAKCLLECRVPNPNQSQLVEQDLKEGVQYEEKRNEQAKGLYHQLTSELVSLVKSGNLMWKFSQFGMELLSMLLRYDERLNEEGVELFMRGMVHDSLIIRKLSTGSMAAILKQQKRKHPKVVIDPYKISGTQVSGYDKFRPGNREDNNWILYDSQNLLDTKEKWEKAVFVEKTHWGFYCWPKEMKVYADSSQQPKLDRTLDELPTEEKPIYTCLAHKNFVSKFVELLALEEHKGRDKFREKHSTLLKGIFRNFGDTFLEEFKSKIETLLEDMSPSCESKHRCAMEILAGIIRGSKHWPYEKTKALWDWASVIIADILKKMTPETQKDWGTFFTVISESRDPRKLHWLFELLLKEPVLEGNSSMHDTSRLFAITSAIVQQEWRIPDILDRLLKQTLMKNLSHRYKNVRDRIGILLSSIFLYDYKVSPECCTQSPRRQDFVDVVIRDLDPLKDSVLTENGNSLAGDENKVNGDSKVSENSKGEEKMEVDGENSTDQEKERDEQIKECKTVMKWLSNGMGKMYTSMPSELLQFLPIICALEYETKDEELKSDCCMALACFSQALIQPDTMQAALHAIKEVIGLKSWHARVAVLGYIQVMVFCNFFTFHKPEYKHKIQEFVFHLICDDQLEVREMAAVTLSGLLHCGYLKMNQDMVNHFESLSKNKLRRRKGVTQDPVDLSVLIKRHAGVLGLSAFVQAYPYDVPEFMPQILMDLSNHVNDPQPIQMTVKKTLSNFRRTHHDNWHDHKQMFTDDQLVILTDLLVSPTYYA</sequence>
<dbReference type="SUPFAM" id="SSF48371">
    <property type="entry name" value="ARM repeat"/>
    <property type="match status" value="2"/>
</dbReference>
<evidence type="ECO:0000256" key="1">
    <source>
        <dbReference type="ARBA" id="ARBA00004324"/>
    </source>
</evidence>
<dbReference type="GO" id="GO:0070628">
    <property type="term" value="F:proteasome binding"/>
    <property type="evidence" value="ECO:0007669"/>
    <property type="project" value="InterPro"/>
</dbReference>
<dbReference type="Gene3D" id="1.25.10.10">
    <property type="entry name" value="Leucine-rich Repeat Variant"/>
    <property type="match status" value="1"/>
</dbReference>
<evidence type="ECO:0008006" key="15">
    <source>
        <dbReference type="Google" id="ProtNLM"/>
    </source>
</evidence>
<dbReference type="GO" id="GO:0006281">
    <property type="term" value="P:DNA repair"/>
    <property type="evidence" value="ECO:0007669"/>
    <property type="project" value="UniProtKB-KW"/>
</dbReference>
<evidence type="ECO:0000313" key="13">
    <source>
        <dbReference type="EMBL" id="KAK3093564.1"/>
    </source>
</evidence>
<dbReference type="InterPro" id="IPR032430">
    <property type="entry name" value="Blm10_mid"/>
</dbReference>
<feature type="compositionally biased region" description="Basic and acidic residues" evidence="9">
    <location>
        <begin position="1586"/>
        <end position="1608"/>
    </location>
</feature>
<dbReference type="Pfam" id="PF11919">
    <property type="entry name" value="PSME4_C"/>
    <property type="match status" value="1"/>
</dbReference>
<dbReference type="InterPro" id="IPR035309">
    <property type="entry name" value="PSME4"/>
</dbReference>
<dbReference type="GO" id="GO:0005829">
    <property type="term" value="C:cytosol"/>
    <property type="evidence" value="ECO:0007669"/>
    <property type="project" value="TreeGrafter"/>
</dbReference>
<comment type="caution">
    <text evidence="13">The sequence shown here is derived from an EMBL/GenBank/DDBJ whole genome shotgun (WGS) entry which is preliminary data.</text>
</comment>
<evidence type="ECO:0000256" key="4">
    <source>
        <dbReference type="ARBA" id="ARBA00022490"/>
    </source>
</evidence>
<dbReference type="GO" id="GO:0016504">
    <property type="term" value="F:peptidase activator activity"/>
    <property type="evidence" value="ECO:0007669"/>
    <property type="project" value="InterPro"/>
</dbReference>
<evidence type="ECO:0000256" key="9">
    <source>
        <dbReference type="SAM" id="MobiDB-lite"/>
    </source>
</evidence>
<keyword evidence="5" id="KW-0677">Repeat</keyword>
<evidence type="ECO:0000256" key="7">
    <source>
        <dbReference type="ARBA" id="ARBA00023204"/>
    </source>
</evidence>
<feature type="domain" description="Proteasome activator complex subunit 4-like HEAT repeat-like" evidence="12">
    <location>
        <begin position="1207"/>
        <end position="1495"/>
    </location>
</feature>
<dbReference type="Proteomes" id="UP001186944">
    <property type="component" value="Unassembled WGS sequence"/>
</dbReference>
<comment type="subcellular location">
    <subcellularLocation>
        <location evidence="2">Cytoplasm</location>
    </subcellularLocation>
    <subcellularLocation>
        <location evidence="1">Nucleus speckle</location>
    </subcellularLocation>
</comment>
<dbReference type="Pfam" id="PF23096">
    <property type="entry name" value="HEAT_PSME4"/>
    <property type="match status" value="1"/>
</dbReference>
<organism evidence="13 14">
    <name type="scientific">Pinctada imbricata</name>
    <name type="common">Atlantic pearl-oyster</name>
    <name type="synonym">Pinctada martensii</name>
    <dbReference type="NCBI Taxonomy" id="66713"/>
    <lineage>
        <taxon>Eukaryota</taxon>
        <taxon>Metazoa</taxon>
        <taxon>Spiralia</taxon>
        <taxon>Lophotrochozoa</taxon>
        <taxon>Mollusca</taxon>
        <taxon>Bivalvia</taxon>
        <taxon>Autobranchia</taxon>
        <taxon>Pteriomorphia</taxon>
        <taxon>Pterioida</taxon>
        <taxon>Pterioidea</taxon>
        <taxon>Pteriidae</taxon>
        <taxon>Pinctada</taxon>
    </lineage>
</organism>
<evidence type="ECO:0000256" key="5">
    <source>
        <dbReference type="ARBA" id="ARBA00022737"/>
    </source>
</evidence>
<comment type="similarity">
    <text evidence="3">Belongs to the BLM10 family.</text>
</comment>
<evidence type="ECO:0000313" key="14">
    <source>
        <dbReference type="Proteomes" id="UP001186944"/>
    </source>
</evidence>
<evidence type="ECO:0000259" key="12">
    <source>
        <dbReference type="Pfam" id="PF23096"/>
    </source>
</evidence>
<dbReference type="GO" id="GO:0010499">
    <property type="term" value="P:proteasomal ubiquitin-independent protein catabolic process"/>
    <property type="evidence" value="ECO:0007669"/>
    <property type="project" value="TreeGrafter"/>
</dbReference>
<gene>
    <name evidence="13" type="ORF">FSP39_017345</name>
</gene>
<protein>
    <recommendedName>
        <fullName evidence="15">Proteasome activator complex subunit 4</fullName>
    </recommendedName>
</protein>
<dbReference type="GO" id="GO:0016607">
    <property type="term" value="C:nuclear speck"/>
    <property type="evidence" value="ECO:0007669"/>
    <property type="project" value="UniProtKB-SubCell"/>
</dbReference>
<keyword evidence="8" id="KW-0539">Nucleus</keyword>
<dbReference type="InterPro" id="IPR011989">
    <property type="entry name" value="ARM-like"/>
</dbReference>
<proteinExistence type="inferred from homology"/>
<reference evidence="13" key="1">
    <citation type="submission" date="2019-08" db="EMBL/GenBank/DDBJ databases">
        <title>The improved chromosome-level genome for the pearl oyster Pinctada fucata martensii using PacBio sequencing and Hi-C.</title>
        <authorList>
            <person name="Zheng Z."/>
        </authorList>
    </citation>
    <scope>NUCLEOTIDE SEQUENCE</scope>
    <source>
        <strain evidence="13">ZZ-2019</strain>
        <tissue evidence="13">Adductor muscle</tissue>
    </source>
</reference>
<dbReference type="InterPro" id="IPR021843">
    <property type="entry name" value="PSME4_C"/>
</dbReference>
<dbReference type="Pfam" id="PF16507">
    <property type="entry name" value="HEAT_PSME4_mid"/>
    <property type="match status" value="1"/>
</dbReference>
<evidence type="ECO:0000256" key="6">
    <source>
        <dbReference type="ARBA" id="ARBA00022763"/>
    </source>
</evidence>
<evidence type="ECO:0000256" key="3">
    <source>
        <dbReference type="ARBA" id="ARBA00005739"/>
    </source>
</evidence>
<keyword evidence="14" id="KW-1185">Reference proteome</keyword>
<keyword evidence="7" id="KW-0234">DNA repair</keyword>
<feature type="domain" description="Proteasome activator complex subunit 4 C-terminal" evidence="10">
    <location>
        <begin position="1802"/>
        <end position="1888"/>
    </location>
</feature>
<keyword evidence="6" id="KW-0227">DNA damage</keyword>
<evidence type="ECO:0000259" key="10">
    <source>
        <dbReference type="Pfam" id="PF11919"/>
    </source>
</evidence>
<evidence type="ECO:0000256" key="8">
    <source>
        <dbReference type="ARBA" id="ARBA00023242"/>
    </source>
</evidence>
<feature type="domain" description="Proteasome activator Blm10 middle HEAT repeats region" evidence="11">
    <location>
        <begin position="315"/>
        <end position="790"/>
    </location>
</feature>
<keyword evidence="4" id="KW-0963">Cytoplasm</keyword>
<evidence type="ECO:0000256" key="2">
    <source>
        <dbReference type="ARBA" id="ARBA00004496"/>
    </source>
</evidence>
<dbReference type="InterPro" id="IPR055455">
    <property type="entry name" value="HEAT_PSME4"/>
</dbReference>
<accession>A0AA89BS68</accession>
<dbReference type="PANTHER" id="PTHR32170:SF3">
    <property type="entry name" value="PROTEASOME ACTIVATOR COMPLEX SUBUNIT 4"/>
    <property type="match status" value="1"/>
</dbReference>
<dbReference type="InterPro" id="IPR016024">
    <property type="entry name" value="ARM-type_fold"/>
</dbReference>
<evidence type="ECO:0000259" key="11">
    <source>
        <dbReference type="Pfam" id="PF16507"/>
    </source>
</evidence>
<name>A0AA89BS68_PINIB</name>
<dbReference type="EMBL" id="VSWD01000009">
    <property type="protein sequence ID" value="KAK3093564.1"/>
    <property type="molecule type" value="Genomic_DNA"/>
</dbReference>